<evidence type="ECO:0000256" key="1">
    <source>
        <dbReference type="ARBA" id="ARBA00022448"/>
    </source>
</evidence>
<dbReference type="InterPro" id="IPR003593">
    <property type="entry name" value="AAA+_ATPase"/>
</dbReference>
<dbReference type="InterPro" id="IPR003439">
    <property type="entry name" value="ABC_transporter-like_ATP-bd"/>
</dbReference>
<dbReference type="PROSITE" id="PS00211">
    <property type="entry name" value="ABC_TRANSPORTER_1"/>
    <property type="match status" value="1"/>
</dbReference>
<keyword evidence="2" id="KW-0547">Nucleotide-binding</keyword>
<dbReference type="EMBL" id="JACRDE010000435">
    <property type="protein sequence ID" value="MBI5251126.1"/>
    <property type="molecule type" value="Genomic_DNA"/>
</dbReference>
<evidence type="ECO:0000256" key="3">
    <source>
        <dbReference type="ARBA" id="ARBA00022840"/>
    </source>
</evidence>
<evidence type="ECO:0000256" key="2">
    <source>
        <dbReference type="ARBA" id="ARBA00022741"/>
    </source>
</evidence>
<dbReference type="Gene3D" id="3.40.50.300">
    <property type="entry name" value="P-loop containing nucleotide triphosphate hydrolases"/>
    <property type="match status" value="1"/>
</dbReference>
<dbReference type="GO" id="GO:0005524">
    <property type="term" value="F:ATP binding"/>
    <property type="evidence" value="ECO:0007669"/>
    <property type="project" value="UniProtKB-KW"/>
</dbReference>
<keyword evidence="3 5" id="KW-0067">ATP-binding</keyword>
<dbReference type="AlphaFoldDB" id="A0A9D6V6Z5"/>
<dbReference type="CDD" id="cd03293">
    <property type="entry name" value="ABC_NrtD_SsuB_transporters"/>
    <property type="match status" value="1"/>
</dbReference>
<dbReference type="SUPFAM" id="SSF52540">
    <property type="entry name" value="P-loop containing nucleoside triphosphate hydrolases"/>
    <property type="match status" value="1"/>
</dbReference>
<dbReference type="GO" id="GO:0016887">
    <property type="term" value="F:ATP hydrolysis activity"/>
    <property type="evidence" value="ECO:0007669"/>
    <property type="project" value="InterPro"/>
</dbReference>
<dbReference type="PROSITE" id="PS50893">
    <property type="entry name" value="ABC_TRANSPORTER_2"/>
    <property type="match status" value="1"/>
</dbReference>
<dbReference type="InterPro" id="IPR027417">
    <property type="entry name" value="P-loop_NTPase"/>
</dbReference>
<feature type="domain" description="ABC transporter" evidence="4">
    <location>
        <begin position="3"/>
        <end position="236"/>
    </location>
</feature>
<dbReference type="PANTHER" id="PTHR42788">
    <property type="entry name" value="TAURINE IMPORT ATP-BINDING PROTEIN-RELATED"/>
    <property type="match status" value="1"/>
</dbReference>
<dbReference type="InterPro" id="IPR017871">
    <property type="entry name" value="ABC_transporter-like_CS"/>
</dbReference>
<evidence type="ECO:0000259" key="4">
    <source>
        <dbReference type="PROSITE" id="PS50893"/>
    </source>
</evidence>
<organism evidence="5 6">
    <name type="scientific">Desulfomonile tiedjei</name>
    <dbReference type="NCBI Taxonomy" id="2358"/>
    <lineage>
        <taxon>Bacteria</taxon>
        <taxon>Pseudomonadati</taxon>
        <taxon>Thermodesulfobacteriota</taxon>
        <taxon>Desulfomonilia</taxon>
        <taxon>Desulfomonilales</taxon>
        <taxon>Desulfomonilaceae</taxon>
        <taxon>Desulfomonile</taxon>
    </lineage>
</organism>
<dbReference type="Pfam" id="PF00005">
    <property type="entry name" value="ABC_tran"/>
    <property type="match status" value="1"/>
</dbReference>
<evidence type="ECO:0000313" key="5">
    <source>
        <dbReference type="EMBL" id="MBI5251126.1"/>
    </source>
</evidence>
<name>A0A9D6V6Z5_9BACT</name>
<protein>
    <submittedName>
        <fullName evidence="5">ABC transporter ATP-binding protein</fullName>
    </submittedName>
</protein>
<dbReference type="PANTHER" id="PTHR42788:SF13">
    <property type="entry name" value="ALIPHATIC SULFONATES IMPORT ATP-BINDING PROTEIN SSUB"/>
    <property type="match status" value="1"/>
</dbReference>
<gene>
    <name evidence="5" type="ORF">HY912_16680</name>
</gene>
<dbReference type="InterPro" id="IPR050166">
    <property type="entry name" value="ABC_transporter_ATP-bind"/>
</dbReference>
<dbReference type="SMART" id="SM00382">
    <property type="entry name" value="AAA"/>
    <property type="match status" value="1"/>
</dbReference>
<accession>A0A9D6V6Z5</accession>
<dbReference type="Proteomes" id="UP000807825">
    <property type="component" value="Unassembled WGS sequence"/>
</dbReference>
<reference evidence="5" key="1">
    <citation type="submission" date="2020-07" db="EMBL/GenBank/DDBJ databases">
        <title>Huge and variable diversity of episymbiotic CPR bacteria and DPANN archaea in groundwater ecosystems.</title>
        <authorList>
            <person name="He C.Y."/>
            <person name="Keren R."/>
            <person name="Whittaker M."/>
            <person name="Farag I.F."/>
            <person name="Doudna J."/>
            <person name="Cate J.H.D."/>
            <person name="Banfield J.F."/>
        </authorList>
    </citation>
    <scope>NUCLEOTIDE SEQUENCE</scope>
    <source>
        <strain evidence="5">NC_groundwater_1664_Pr3_B-0.1um_52_9</strain>
    </source>
</reference>
<comment type="caution">
    <text evidence="5">The sequence shown here is derived from an EMBL/GenBank/DDBJ whole genome shotgun (WGS) entry which is preliminary data.</text>
</comment>
<evidence type="ECO:0000313" key="6">
    <source>
        <dbReference type="Proteomes" id="UP000807825"/>
    </source>
</evidence>
<keyword evidence="1" id="KW-0813">Transport</keyword>
<proteinExistence type="predicted"/>
<sequence>MHLELIGLGKTFADGKQSREIPAISSVNLRVEQGQLVSIVGPSGCGKSTLLRIISGLEKSFEGKVLLDGQEIVKPTNDVGLVFQQYALFPWRTMCENIEFGLEIMGMCKEERRAIAEKYIHLFGMQGFEDRYPCQLSGGMQQRVAIARTLIMNPKLVLMDEPFGSLDSQTRNDMQEFLMDLRRERNDTILFVTHNVDEAVFLSDRIVVLSKRPAKSLRIFELIAPHPRDRTSKESNDIRREVIGILRQERISPSPAAN</sequence>